<dbReference type="Proteomes" id="UP000290608">
    <property type="component" value="Unassembled WGS sequence"/>
</dbReference>
<accession>A0A4V1KSN8</accession>
<dbReference type="Pfam" id="PF15979">
    <property type="entry name" value="Glyco_hydro_115"/>
    <property type="match status" value="1"/>
</dbReference>
<reference evidence="3 4" key="1">
    <citation type="submission" date="2018-07" db="EMBL/GenBank/DDBJ databases">
        <title>Leeuwenhoekiella genomics.</title>
        <authorList>
            <person name="Tahon G."/>
            <person name="Willems A."/>
        </authorList>
    </citation>
    <scope>NUCLEOTIDE SEQUENCE [LARGE SCALE GENOMIC DNA]</scope>
    <source>
        <strain evidence="3 4">LMG 1345</strain>
    </source>
</reference>
<proteinExistence type="predicted"/>
<evidence type="ECO:0000313" key="4">
    <source>
        <dbReference type="Proteomes" id="UP000290608"/>
    </source>
</evidence>
<dbReference type="Gene3D" id="2.60.120.1620">
    <property type="match status" value="1"/>
</dbReference>
<gene>
    <name evidence="3" type="ORF">DSL99_710</name>
</gene>
<dbReference type="Gene3D" id="3.20.20.520">
    <property type="entry name" value="Glycosyl hydrolase family 115"/>
    <property type="match status" value="1"/>
</dbReference>
<dbReference type="RefSeq" id="WP_073097644.1">
    <property type="nucleotide sequence ID" value="NZ_QOVL01000003.1"/>
</dbReference>
<dbReference type="InterPro" id="IPR041437">
    <property type="entry name" value="GH115_C"/>
</dbReference>
<feature type="domain" description="Gylcosyl hydrolase 115 C-terminal" evidence="2">
    <location>
        <begin position="769"/>
        <end position="927"/>
    </location>
</feature>
<sequence length="933" mass="105837">MLLKKYFSELGRYYLIAVFILTVCKGYSQNQWVTTTPENGSFTLADAKGAAPLITGIDEFEGVKIAVTNFKEDLKRVTAQEAVISNTPSETGNVIIGTLGKNTYIEELVKAGKLDVDAIKGNWEAFSIQEVDGNLIVVGSDKRGTIYGVYTLSEQIGVSPWYWWADVPVKKSAALYITASGYTNPGPKVQYRGIFINDEAPALSGWVEENFGSFNHEFYEHVFELILRLKGNYLWPAMWGRAFYDDDPQNPIEAEKYGVVIGTSHHEPLMRAHAEWDKYGEGDWNYITNSNTLQDFWKKGMQRMGNNESIVTVGMRGDGDEPMTEGTAIELLERIVKEQREIIEEVTEKPAKETPQVWALYKEVQDYYDQGMRVPEDITLLLADDNWGNIRKLPDPNAPERSGGYGIYYHFDYVGGPRNYKWLNTNQISRVYEQMSLAYSYNARKIWIVNVGDIKPMEYPTSFFMDYAWNPEAFDLKDLKNYPEKWASENFGIKYASEIAALLQDYSTLASRRKPELLSSNTYSLVNYSEAEGILKEYSHLENRALSLKEKLDSSYHSAYFQLVLFPVQATANLNSMYIAAAKNALYAKQGRASTNEYAQKVQELFLRDKALTERYHTMNDSKWNHFMSQTHIGYTSWQEPRENKIPETKIIAVPNINTTGATTAGTADYFPATDTLKIKTFDRFHDVQEITLFNRGNKKGSYKIKKLPEWLSASSMEGVIEESLAIQLQVKEEFKNQTLKNEMLIIESGKDQIPFKVTLAAYPQDASGFLGYDGLLTIPATGFTENTGWEQIPDLGRQETAVRPQLRFSTEITTQNTQLSYNFTLPEAWEGSLIVYTSPTQDFLNTGGLKFGYALDGGEMQTLNLQKDTPDNWYSAVGNNITRVVTPVKLEAGKHELKIYGIDPGIVLQHLVIKDSTHEHPTYLIPHSLQVE</sequence>
<dbReference type="Pfam" id="PF17829">
    <property type="entry name" value="GH115_C"/>
    <property type="match status" value="1"/>
</dbReference>
<dbReference type="InterPro" id="IPR031924">
    <property type="entry name" value="GH115"/>
</dbReference>
<evidence type="ECO:0000313" key="3">
    <source>
        <dbReference type="EMBL" id="RXG32388.1"/>
    </source>
</evidence>
<dbReference type="STRING" id="1122159.SAMN02745246_00965"/>
<dbReference type="InterPro" id="IPR029018">
    <property type="entry name" value="Hex-like_dom2"/>
</dbReference>
<comment type="caution">
    <text evidence="3">The sequence shown here is derived from an EMBL/GenBank/DDBJ whole genome shotgun (WGS) entry which is preliminary data.</text>
</comment>
<dbReference type="PANTHER" id="PTHR37842:SF2">
    <property type="entry name" value="GYLCOSYL HYDROLASE 115 C-TERMINAL DOMAIN-CONTAINING PROTEIN"/>
    <property type="match status" value="1"/>
</dbReference>
<dbReference type="GO" id="GO:0016787">
    <property type="term" value="F:hydrolase activity"/>
    <property type="evidence" value="ECO:0007669"/>
    <property type="project" value="UniProtKB-KW"/>
</dbReference>
<dbReference type="InterPro" id="IPR042301">
    <property type="entry name" value="GH115_sf"/>
</dbReference>
<dbReference type="AlphaFoldDB" id="A0A4V1KSN8"/>
<evidence type="ECO:0000256" key="1">
    <source>
        <dbReference type="ARBA" id="ARBA00022801"/>
    </source>
</evidence>
<evidence type="ECO:0000259" key="2">
    <source>
        <dbReference type="Pfam" id="PF17829"/>
    </source>
</evidence>
<keyword evidence="1" id="KW-0378">Hydrolase</keyword>
<dbReference type="Gene3D" id="1.20.58.2150">
    <property type="match status" value="1"/>
</dbReference>
<protein>
    <submittedName>
        <fullName evidence="3">Putative glucuronidase</fullName>
    </submittedName>
</protein>
<dbReference type="GO" id="GO:0005975">
    <property type="term" value="P:carbohydrate metabolic process"/>
    <property type="evidence" value="ECO:0007669"/>
    <property type="project" value="UniProtKB-ARBA"/>
</dbReference>
<dbReference type="Gene3D" id="3.30.379.10">
    <property type="entry name" value="Chitobiase/beta-hexosaminidase domain 2-like"/>
    <property type="match status" value="1"/>
</dbReference>
<name>A0A4V1KSN8_9FLAO</name>
<organism evidence="3 4">
    <name type="scientific">Leeuwenhoekiella marinoflava</name>
    <dbReference type="NCBI Taxonomy" id="988"/>
    <lineage>
        <taxon>Bacteria</taxon>
        <taxon>Pseudomonadati</taxon>
        <taxon>Bacteroidota</taxon>
        <taxon>Flavobacteriia</taxon>
        <taxon>Flavobacteriales</taxon>
        <taxon>Flavobacteriaceae</taxon>
        <taxon>Leeuwenhoekiella</taxon>
    </lineage>
</organism>
<dbReference type="PANTHER" id="PTHR37842">
    <property type="match status" value="1"/>
</dbReference>
<dbReference type="EMBL" id="QOVL01000003">
    <property type="protein sequence ID" value="RXG32388.1"/>
    <property type="molecule type" value="Genomic_DNA"/>
</dbReference>
<dbReference type="SUPFAM" id="SSF55545">
    <property type="entry name" value="beta-N-acetylhexosaminidase-like domain"/>
    <property type="match status" value="1"/>
</dbReference>